<keyword evidence="1" id="KW-0812">Transmembrane</keyword>
<feature type="transmembrane region" description="Helical" evidence="1">
    <location>
        <begin position="324"/>
        <end position="342"/>
    </location>
</feature>
<evidence type="ECO:0000256" key="1">
    <source>
        <dbReference type="SAM" id="Phobius"/>
    </source>
</evidence>
<gene>
    <name evidence="2" type="ORF">IAB77_05955</name>
</gene>
<feature type="transmembrane region" description="Helical" evidence="1">
    <location>
        <begin position="250"/>
        <end position="275"/>
    </location>
</feature>
<proteinExistence type="predicted"/>
<feature type="transmembrane region" description="Helical" evidence="1">
    <location>
        <begin position="74"/>
        <end position="91"/>
    </location>
</feature>
<keyword evidence="1" id="KW-0472">Membrane</keyword>
<feature type="transmembrane region" description="Helical" evidence="1">
    <location>
        <begin position="295"/>
        <end position="317"/>
    </location>
</feature>
<dbReference type="Pfam" id="PF13687">
    <property type="entry name" value="DUF4153"/>
    <property type="match status" value="1"/>
</dbReference>
<feature type="transmembrane region" description="Helical" evidence="1">
    <location>
        <begin position="385"/>
        <end position="402"/>
    </location>
</feature>
<reference evidence="2" key="2">
    <citation type="journal article" date="2021" name="PeerJ">
        <title>Extensive microbial diversity within the chicken gut microbiome revealed by metagenomics and culture.</title>
        <authorList>
            <person name="Gilroy R."/>
            <person name="Ravi A."/>
            <person name="Getino M."/>
            <person name="Pursley I."/>
            <person name="Horton D.L."/>
            <person name="Alikhan N.F."/>
            <person name="Baker D."/>
            <person name="Gharbi K."/>
            <person name="Hall N."/>
            <person name="Watson M."/>
            <person name="Adriaenssens E.M."/>
            <person name="Foster-Nyarko E."/>
            <person name="Jarju S."/>
            <person name="Secka A."/>
            <person name="Antonio M."/>
            <person name="Oren A."/>
            <person name="Chaudhuri R.R."/>
            <person name="La Ragione R."/>
            <person name="Hildebrand F."/>
            <person name="Pallen M.J."/>
        </authorList>
    </citation>
    <scope>NUCLEOTIDE SEQUENCE</scope>
    <source>
        <strain evidence="2">ChiBcolR7-354</strain>
    </source>
</reference>
<feature type="transmembrane region" description="Helical" evidence="1">
    <location>
        <begin position="38"/>
        <end position="62"/>
    </location>
</feature>
<dbReference type="AlphaFoldDB" id="A0A9D1CSF6"/>
<name>A0A9D1CSF6_9FIRM</name>
<evidence type="ECO:0000313" key="2">
    <source>
        <dbReference type="EMBL" id="HIQ78787.1"/>
    </source>
</evidence>
<accession>A0A9D1CSF6</accession>
<organism evidence="2 3">
    <name type="scientific">Candidatus Scatomorpha intestinavium</name>
    <dbReference type="NCBI Taxonomy" id="2840922"/>
    <lineage>
        <taxon>Bacteria</taxon>
        <taxon>Bacillati</taxon>
        <taxon>Bacillota</taxon>
        <taxon>Clostridia</taxon>
        <taxon>Eubacteriales</taxon>
        <taxon>Candidatus Scatomorpha</taxon>
    </lineage>
</organism>
<keyword evidence="1" id="KW-1133">Transmembrane helix</keyword>
<reference evidence="2" key="1">
    <citation type="submission" date="2020-10" db="EMBL/GenBank/DDBJ databases">
        <authorList>
            <person name="Gilroy R."/>
        </authorList>
    </citation>
    <scope>NUCLEOTIDE SEQUENCE</scope>
    <source>
        <strain evidence="2">ChiBcolR7-354</strain>
    </source>
</reference>
<feature type="transmembrane region" description="Helical" evidence="1">
    <location>
        <begin position="97"/>
        <end position="117"/>
    </location>
</feature>
<feature type="transmembrane region" description="Helical" evidence="1">
    <location>
        <begin position="162"/>
        <end position="186"/>
    </location>
</feature>
<feature type="transmembrane region" description="Helical" evidence="1">
    <location>
        <begin position="206"/>
        <end position="230"/>
    </location>
</feature>
<feature type="transmembrane region" description="Helical" evidence="1">
    <location>
        <begin position="348"/>
        <end position="373"/>
    </location>
</feature>
<feature type="transmembrane region" description="Helical" evidence="1">
    <location>
        <begin position="12"/>
        <end position="32"/>
    </location>
</feature>
<dbReference type="InterPro" id="IPR025291">
    <property type="entry name" value="DUF4153"/>
</dbReference>
<comment type="caution">
    <text evidence="2">The sequence shown here is derived from an EMBL/GenBank/DDBJ whole genome shotgun (WGS) entry which is preliminary data.</text>
</comment>
<protein>
    <submittedName>
        <fullName evidence="2">DUF4173 domain-containing protein</fullName>
    </submittedName>
</protein>
<evidence type="ECO:0000313" key="3">
    <source>
        <dbReference type="Proteomes" id="UP000824262"/>
    </source>
</evidence>
<sequence length="479" mass="51620">MIDNNRPSARDYLLFPAALALALLWRAAFPLVDLIDLAFGYGGLAFGITAVTAAIWAAVLLFLGKRARWNRYNAFLFAGAALLALCCSVYGDASVRAVNCVLILCASALAFFSLAGLSARSLTDALCVPEAIGLSFRALFSRWGAPFRVLASLRSGESRGRVTGVLLGALCALPVLLFCGALLASADAVFEGVFGSIADYLFELDALSTVFDVIATLFFAFCFFSAIFFLRHAEPNAAYEPAEREAPPAVPYITALVLLCALYALFAAVQFEYLFGGAEAAAMEGGWAEYARSGFMQLVIVAAVNLAALLFCAVRAGHSRPVRALCLLLAALTAVILVSAFWRMRLYILAYGMSVLRAMTLWAMAFILCCLVLACVKALRPSFRFWPYFAAVGLAGWIIFNLCAVDGRVADYNVDAYLSGSLEEVDTDYLASLSPEVLPALRRLYEAEPSEYLAAQIGALESAQPGGWTEWSLCLPLYS</sequence>
<dbReference type="Proteomes" id="UP000824262">
    <property type="component" value="Unassembled WGS sequence"/>
</dbReference>
<dbReference type="EMBL" id="DVGA01000058">
    <property type="protein sequence ID" value="HIQ78787.1"/>
    <property type="molecule type" value="Genomic_DNA"/>
</dbReference>